<evidence type="ECO:0000313" key="1">
    <source>
        <dbReference type="EMBL" id="KAF5360811.1"/>
    </source>
</evidence>
<dbReference type="Proteomes" id="UP000559027">
    <property type="component" value="Unassembled WGS sequence"/>
</dbReference>
<dbReference type="AlphaFoldDB" id="A0A8H5G9L3"/>
<reference evidence="1 2" key="1">
    <citation type="journal article" date="2020" name="ISME J.">
        <title>Uncovering the hidden diversity of litter-decomposition mechanisms in mushroom-forming fungi.</title>
        <authorList>
            <person name="Floudas D."/>
            <person name="Bentzer J."/>
            <person name="Ahren D."/>
            <person name="Johansson T."/>
            <person name="Persson P."/>
            <person name="Tunlid A."/>
        </authorList>
    </citation>
    <scope>NUCLEOTIDE SEQUENCE [LARGE SCALE GENOMIC DNA]</scope>
    <source>
        <strain evidence="1 2">CBS 146.42</strain>
    </source>
</reference>
<dbReference type="EMBL" id="JAACJO010000003">
    <property type="protein sequence ID" value="KAF5360811.1"/>
    <property type="molecule type" value="Genomic_DNA"/>
</dbReference>
<organism evidence="1 2">
    <name type="scientific">Leucocoprinus leucothites</name>
    <dbReference type="NCBI Taxonomy" id="201217"/>
    <lineage>
        <taxon>Eukaryota</taxon>
        <taxon>Fungi</taxon>
        <taxon>Dikarya</taxon>
        <taxon>Basidiomycota</taxon>
        <taxon>Agaricomycotina</taxon>
        <taxon>Agaricomycetes</taxon>
        <taxon>Agaricomycetidae</taxon>
        <taxon>Agaricales</taxon>
        <taxon>Agaricineae</taxon>
        <taxon>Agaricaceae</taxon>
        <taxon>Leucocoprinus</taxon>
    </lineage>
</organism>
<comment type="caution">
    <text evidence="1">The sequence shown here is derived from an EMBL/GenBank/DDBJ whole genome shotgun (WGS) entry which is preliminary data.</text>
</comment>
<keyword evidence="2" id="KW-1185">Reference proteome</keyword>
<name>A0A8H5G9L3_9AGAR</name>
<protein>
    <submittedName>
        <fullName evidence="1">Uncharacterized protein</fullName>
    </submittedName>
</protein>
<accession>A0A8H5G9L3</accession>
<proteinExistence type="predicted"/>
<gene>
    <name evidence="1" type="ORF">D9756_005190</name>
</gene>
<evidence type="ECO:0000313" key="2">
    <source>
        <dbReference type="Proteomes" id="UP000559027"/>
    </source>
</evidence>
<sequence length="173" mass="19244">MAFLGRTKYQPVSRLFVHPNIHTELEPQLSTAKRQRLTQFFTNGVSHAAPKPQLFDAPLTHLQLPLSPFIHLLTKCAHHLNHPRITLSSAESLAQSRSQGFTVLLRNRTQSSHSANGTNIPRSCGSGRPGLLGLMEEIYPRLSSFPILTGPFPSSSFYRGTPCERPQGPQIRI</sequence>